<dbReference type="InterPro" id="IPR013324">
    <property type="entry name" value="RNA_pol_sigma_r3/r4-like"/>
</dbReference>
<dbReference type="InterPro" id="IPR013249">
    <property type="entry name" value="RNA_pol_sigma70_r4_t2"/>
</dbReference>
<dbReference type="InterPro" id="IPR007627">
    <property type="entry name" value="RNA_pol_sigma70_r2"/>
</dbReference>
<evidence type="ECO:0000256" key="5">
    <source>
        <dbReference type="SAM" id="MobiDB-lite"/>
    </source>
</evidence>
<evidence type="ECO:0000259" key="6">
    <source>
        <dbReference type="Pfam" id="PF04542"/>
    </source>
</evidence>
<protein>
    <submittedName>
        <fullName evidence="8">Sigma-70 family RNA polymerase sigma factor</fullName>
    </submittedName>
</protein>
<evidence type="ECO:0000256" key="2">
    <source>
        <dbReference type="ARBA" id="ARBA00023015"/>
    </source>
</evidence>
<feature type="domain" description="RNA polymerase sigma factor 70 region 4 type 2" evidence="7">
    <location>
        <begin position="132"/>
        <end position="183"/>
    </location>
</feature>
<gene>
    <name evidence="8" type="ORF">GCM10009126_18370</name>
</gene>
<evidence type="ECO:0000313" key="9">
    <source>
        <dbReference type="Proteomes" id="UP001500657"/>
    </source>
</evidence>
<proteinExistence type="inferred from homology"/>
<dbReference type="Proteomes" id="UP001500657">
    <property type="component" value="Unassembled WGS sequence"/>
</dbReference>
<comment type="similarity">
    <text evidence="1">Belongs to the sigma-70 factor family. ECF subfamily.</text>
</comment>
<dbReference type="Pfam" id="PF08281">
    <property type="entry name" value="Sigma70_r4_2"/>
    <property type="match status" value="1"/>
</dbReference>
<feature type="region of interest" description="Disordered" evidence="5">
    <location>
        <begin position="1"/>
        <end position="28"/>
    </location>
</feature>
<dbReference type="PANTHER" id="PTHR43133">
    <property type="entry name" value="RNA POLYMERASE ECF-TYPE SIGMA FACTO"/>
    <property type="match status" value="1"/>
</dbReference>
<dbReference type="InterPro" id="IPR039425">
    <property type="entry name" value="RNA_pol_sigma-70-like"/>
</dbReference>
<dbReference type="InterPro" id="IPR013325">
    <property type="entry name" value="RNA_pol_sigma_r2"/>
</dbReference>
<dbReference type="SUPFAM" id="SSF88659">
    <property type="entry name" value="Sigma3 and sigma4 domains of RNA polymerase sigma factors"/>
    <property type="match status" value="1"/>
</dbReference>
<organism evidence="8 9">
    <name type="scientific">Rhodanobacter caeni</name>
    <dbReference type="NCBI Taxonomy" id="657654"/>
    <lineage>
        <taxon>Bacteria</taxon>
        <taxon>Pseudomonadati</taxon>
        <taxon>Pseudomonadota</taxon>
        <taxon>Gammaproteobacteria</taxon>
        <taxon>Lysobacterales</taxon>
        <taxon>Rhodanobacteraceae</taxon>
        <taxon>Rhodanobacter</taxon>
    </lineage>
</organism>
<dbReference type="NCBIfam" id="TIGR02937">
    <property type="entry name" value="sigma70-ECF"/>
    <property type="match status" value="1"/>
</dbReference>
<dbReference type="RefSeq" id="WP_343882473.1">
    <property type="nucleotide sequence ID" value="NZ_BAAAFO010000003.1"/>
</dbReference>
<evidence type="ECO:0000256" key="1">
    <source>
        <dbReference type="ARBA" id="ARBA00010641"/>
    </source>
</evidence>
<reference evidence="9" key="1">
    <citation type="journal article" date="2019" name="Int. J. Syst. Evol. Microbiol.">
        <title>The Global Catalogue of Microorganisms (GCM) 10K type strain sequencing project: providing services to taxonomists for standard genome sequencing and annotation.</title>
        <authorList>
            <consortium name="The Broad Institute Genomics Platform"/>
            <consortium name="The Broad Institute Genome Sequencing Center for Infectious Disease"/>
            <person name="Wu L."/>
            <person name="Ma J."/>
        </authorList>
    </citation>
    <scope>NUCLEOTIDE SEQUENCE [LARGE SCALE GENOMIC DNA]</scope>
    <source>
        <strain evidence="9">JCM 16242</strain>
    </source>
</reference>
<feature type="domain" description="RNA polymerase sigma-70 region 2" evidence="6">
    <location>
        <begin position="35"/>
        <end position="99"/>
    </location>
</feature>
<feature type="compositionally biased region" description="Basic and acidic residues" evidence="5">
    <location>
        <begin position="10"/>
        <end position="20"/>
    </location>
</feature>
<keyword evidence="9" id="KW-1185">Reference proteome</keyword>
<dbReference type="InterPro" id="IPR014284">
    <property type="entry name" value="RNA_pol_sigma-70_dom"/>
</dbReference>
<keyword evidence="4" id="KW-0804">Transcription</keyword>
<evidence type="ECO:0000256" key="3">
    <source>
        <dbReference type="ARBA" id="ARBA00023082"/>
    </source>
</evidence>
<keyword evidence="2" id="KW-0805">Transcription regulation</keyword>
<dbReference type="PANTHER" id="PTHR43133:SF63">
    <property type="entry name" value="RNA POLYMERASE SIGMA FACTOR FECI-RELATED"/>
    <property type="match status" value="1"/>
</dbReference>
<evidence type="ECO:0000256" key="4">
    <source>
        <dbReference type="ARBA" id="ARBA00023163"/>
    </source>
</evidence>
<dbReference type="EMBL" id="BAAAFO010000003">
    <property type="protein sequence ID" value="GAA0253471.1"/>
    <property type="molecule type" value="Genomic_DNA"/>
</dbReference>
<dbReference type="Gene3D" id="1.10.10.10">
    <property type="entry name" value="Winged helix-like DNA-binding domain superfamily/Winged helix DNA-binding domain"/>
    <property type="match status" value="1"/>
</dbReference>
<keyword evidence="3" id="KW-0731">Sigma factor</keyword>
<dbReference type="Gene3D" id="1.10.1740.10">
    <property type="match status" value="1"/>
</dbReference>
<evidence type="ECO:0000259" key="7">
    <source>
        <dbReference type="Pfam" id="PF08281"/>
    </source>
</evidence>
<dbReference type="Pfam" id="PF04542">
    <property type="entry name" value="Sigma70_r2"/>
    <property type="match status" value="1"/>
</dbReference>
<comment type="caution">
    <text evidence="8">The sequence shown here is derived from an EMBL/GenBank/DDBJ whole genome shotgun (WGS) entry which is preliminary data.</text>
</comment>
<dbReference type="SUPFAM" id="SSF88946">
    <property type="entry name" value="Sigma2 domain of RNA polymerase sigma factors"/>
    <property type="match status" value="1"/>
</dbReference>
<name>A0ABP3E967_9GAMM</name>
<accession>A0ABP3E967</accession>
<evidence type="ECO:0000313" key="8">
    <source>
        <dbReference type="EMBL" id="GAA0253471.1"/>
    </source>
</evidence>
<dbReference type="InterPro" id="IPR036388">
    <property type="entry name" value="WH-like_DNA-bd_sf"/>
</dbReference>
<sequence length="193" mass="22007">MTLLPMDSPYRMEHPRHQAPREGGPSAHAGQVAALYRDHHDALVALLQCRLSSRTDAQEIAQEVYVKLLTMNDLTHVESPRAFLFRMAINQSMDYLRKRVVRANAPPDPMDDNVHATPWPEQHLWASQQWKKVQAALRELPAKASRAFVLHVVEGRSFAAIATDMKLSERMVRYHVSHAMAHCRERCFAPEAP</sequence>